<name>A0AAV4XLI3_CAEEX</name>
<evidence type="ECO:0000313" key="1">
    <source>
        <dbReference type="EMBL" id="GIY95846.1"/>
    </source>
</evidence>
<dbReference type="Proteomes" id="UP001054945">
    <property type="component" value="Unassembled WGS sequence"/>
</dbReference>
<gene>
    <name evidence="1" type="ORF">CEXT_789441</name>
</gene>
<proteinExistence type="predicted"/>
<comment type="caution">
    <text evidence="1">The sequence shown here is derived from an EMBL/GenBank/DDBJ whole genome shotgun (WGS) entry which is preliminary data.</text>
</comment>
<accession>A0AAV4XLI3</accession>
<reference evidence="1 2" key="1">
    <citation type="submission" date="2021-06" db="EMBL/GenBank/DDBJ databases">
        <title>Caerostris extrusa draft genome.</title>
        <authorList>
            <person name="Kono N."/>
            <person name="Arakawa K."/>
        </authorList>
    </citation>
    <scope>NUCLEOTIDE SEQUENCE [LARGE SCALE GENOMIC DNA]</scope>
</reference>
<dbReference type="EMBL" id="BPLR01000585">
    <property type="protein sequence ID" value="GIY95846.1"/>
    <property type="molecule type" value="Genomic_DNA"/>
</dbReference>
<keyword evidence="2" id="KW-1185">Reference proteome</keyword>
<dbReference type="AlphaFoldDB" id="A0AAV4XLI3"/>
<protein>
    <submittedName>
        <fullName evidence="1">Uncharacterized protein</fullName>
    </submittedName>
</protein>
<organism evidence="1 2">
    <name type="scientific">Caerostris extrusa</name>
    <name type="common">Bark spider</name>
    <name type="synonym">Caerostris bankana</name>
    <dbReference type="NCBI Taxonomy" id="172846"/>
    <lineage>
        <taxon>Eukaryota</taxon>
        <taxon>Metazoa</taxon>
        <taxon>Ecdysozoa</taxon>
        <taxon>Arthropoda</taxon>
        <taxon>Chelicerata</taxon>
        <taxon>Arachnida</taxon>
        <taxon>Araneae</taxon>
        <taxon>Araneomorphae</taxon>
        <taxon>Entelegynae</taxon>
        <taxon>Araneoidea</taxon>
        <taxon>Araneidae</taxon>
        <taxon>Caerostris</taxon>
    </lineage>
</organism>
<evidence type="ECO:0000313" key="2">
    <source>
        <dbReference type="Proteomes" id="UP001054945"/>
    </source>
</evidence>
<sequence length="77" mass="8565">MLFASPSEFQCQKSVSIITLECLAYKRKESSFQRSVDNNSTLVEFPGWQIELSCWLSVTGNVCRMSKGAGALASFCF</sequence>